<protein>
    <submittedName>
        <fullName evidence="2">Integral membrane protein</fullName>
    </submittedName>
</protein>
<organism evidence="2 3">
    <name type="scientific">Ruminiclostridium hungatei</name>
    <name type="common">Clostridium hungatei</name>
    <dbReference type="NCBI Taxonomy" id="48256"/>
    <lineage>
        <taxon>Bacteria</taxon>
        <taxon>Bacillati</taxon>
        <taxon>Bacillota</taxon>
        <taxon>Clostridia</taxon>
        <taxon>Eubacteriales</taxon>
        <taxon>Oscillospiraceae</taxon>
        <taxon>Ruminiclostridium</taxon>
    </lineage>
</organism>
<evidence type="ECO:0000313" key="2">
    <source>
        <dbReference type="EMBL" id="OPX44063.1"/>
    </source>
</evidence>
<accession>A0A1V4SJV3</accession>
<name>A0A1V4SJV3_RUMHU</name>
<keyword evidence="1" id="KW-0812">Transmembrane</keyword>
<feature type="transmembrane region" description="Helical" evidence="1">
    <location>
        <begin position="138"/>
        <end position="160"/>
    </location>
</feature>
<keyword evidence="3" id="KW-1185">Reference proteome</keyword>
<dbReference type="RefSeq" id="WP_080064523.1">
    <property type="nucleotide sequence ID" value="NZ_MZGX01000012.1"/>
</dbReference>
<reference evidence="2 3" key="1">
    <citation type="submission" date="2017-03" db="EMBL/GenBank/DDBJ databases">
        <title>Genome sequence of Clostridium hungatei DSM 14427.</title>
        <authorList>
            <person name="Poehlein A."/>
            <person name="Daniel R."/>
        </authorList>
    </citation>
    <scope>NUCLEOTIDE SEQUENCE [LARGE SCALE GENOMIC DNA]</scope>
    <source>
        <strain evidence="2 3">DSM 14427</strain>
    </source>
</reference>
<dbReference type="InterPro" id="IPR011737">
    <property type="entry name" value="CHP02206_TP0381"/>
</dbReference>
<gene>
    <name evidence="2" type="ORF">CLHUN_20880</name>
</gene>
<dbReference type="AlphaFoldDB" id="A0A1V4SJV3"/>
<feature type="transmembrane region" description="Helical" evidence="1">
    <location>
        <begin position="111"/>
        <end position="132"/>
    </location>
</feature>
<proteinExistence type="predicted"/>
<sequence>MPGYFFTYIDGIPEEMKNRLFSVQHLLALAMVIAAWVMVIILFRDKTLDSKWKAVTCMSFLPPLLEIAQMLWYKSVGEFSWSYTLPLHLCSLMAVILPVMAITRNRLLQEYSFAIGLAPALMTLITPDVYYYPALSFIYIQTMLVHGIICLIPLFMVFCMGFRPDIRRLPKVIAILVGLAAAMVPVNKLTGGNYFFLSYPAPGSPMEAFAQAVGSPWYLIPTFLLGCVLWAGSYLPFIISSHIPERKYGLKGNLRKALRPKASEAETKESALQR</sequence>
<comment type="caution">
    <text evidence="2">The sequence shown here is derived from an EMBL/GenBank/DDBJ whole genome shotgun (WGS) entry which is preliminary data.</text>
</comment>
<feature type="transmembrane region" description="Helical" evidence="1">
    <location>
        <begin position="172"/>
        <end position="197"/>
    </location>
</feature>
<feature type="transmembrane region" description="Helical" evidence="1">
    <location>
        <begin position="79"/>
        <end position="99"/>
    </location>
</feature>
<keyword evidence="1" id="KW-1133">Transmembrane helix</keyword>
<keyword evidence="1" id="KW-0472">Membrane</keyword>
<dbReference type="OrthoDB" id="1696382at2"/>
<dbReference type="Pfam" id="PF14808">
    <property type="entry name" value="TMEM164"/>
    <property type="match status" value="1"/>
</dbReference>
<dbReference type="Proteomes" id="UP000191554">
    <property type="component" value="Unassembled WGS sequence"/>
</dbReference>
<evidence type="ECO:0000256" key="1">
    <source>
        <dbReference type="SAM" id="Phobius"/>
    </source>
</evidence>
<dbReference type="NCBIfam" id="TIGR02206">
    <property type="entry name" value="intg_mem_TP0381"/>
    <property type="match status" value="1"/>
</dbReference>
<feature type="transmembrane region" description="Helical" evidence="1">
    <location>
        <begin position="217"/>
        <end position="239"/>
    </location>
</feature>
<feature type="transmembrane region" description="Helical" evidence="1">
    <location>
        <begin position="20"/>
        <end position="43"/>
    </location>
</feature>
<dbReference type="EMBL" id="MZGX01000012">
    <property type="protein sequence ID" value="OPX44063.1"/>
    <property type="molecule type" value="Genomic_DNA"/>
</dbReference>
<dbReference type="STRING" id="48256.CLHUN_20880"/>
<evidence type="ECO:0000313" key="3">
    <source>
        <dbReference type="Proteomes" id="UP000191554"/>
    </source>
</evidence>